<evidence type="ECO:0000313" key="8">
    <source>
        <dbReference type="EMBL" id="KPX35273.1"/>
    </source>
</evidence>
<comment type="subunit">
    <text evidence="7">Homodimer.</text>
</comment>
<feature type="site" description="Participates in a stacking interaction with the thymidine ring of dTDP-4-oxo-6-deoxyglucose" evidence="6">
    <location>
        <position position="154"/>
    </location>
</feature>
<dbReference type="AlphaFoldDB" id="A0A0P9QM75"/>
<dbReference type="GO" id="GO:0019305">
    <property type="term" value="P:dTDP-rhamnose biosynthetic process"/>
    <property type="evidence" value="ECO:0007669"/>
    <property type="project" value="UniProtKB-UniRule"/>
</dbReference>
<dbReference type="CDD" id="cd00438">
    <property type="entry name" value="cupin_RmlC"/>
    <property type="match status" value="1"/>
</dbReference>
<evidence type="ECO:0000313" key="9">
    <source>
        <dbReference type="Proteomes" id="UP000050490"/>
    </source>
</evidence>
<evidence type="ECO:0000256" key="1">
    <source>
        <dbReference type="ARBA" id="ARBA00001298"/>
    </source>
</evidence>
<name>A0A0P9QM75_PSEA0</name>
<evidence type="ECO:0000256" key="7">
    <source>
        <dbReference type="RuleBase" id="RU364069"/>
    </source>
</evidence>
<feature type="active site" description="Proton donor" evidence="5">
    <location>
        <position position="148"/>
    </location>
</feature>
<feature type="active site" description="Proton acceptor" evidence="5">
    <location>
        <position position="79"/>
    </location>
</feature>
<organism evidence="8 9">
    <name type="scientific">Pseudomonas amygdali pv. eriobotryae</name>
    <dbReference type="NCBI Taxonomy" id="129137"/>
    <lineage>
        <taxon>Bacteria</taxon>
        <taxon>Pseudomonadati</taxon>
        <taxon>Pseudomonadota</taxon>
        <taxon>Gammaproteobacteria</taxon>
        <taxon>Pseudomonadales</taxon>
        <taxon>Pseudomonadaceae</taxon>
        <taxon>Pseudomonas</taxon>
        <taxon>Pseudomonas amygdali</taxon>
    </lineage>
</organism>
<dbReference type="Pfam" id="PF00908">
    <property type="entry name" value="dTDP_sugar_isom"/>
    <property type="match status" value="1"/>
</dbReference>
<comment type="similarity">
    <text evidence="7">Belongs to the dTDP-4-dehydrorhamnose 3,5-epimerase family.</text>
</comment>
<reference evidence="8 9" key="1">
    <citation type="submission" date="2015-09" db="EMBL/GenBank/DDBJ databases">
        <title>Genome announcement of multiple Pseudomonas syringae strains.</title>
        <authorList>
            <person name="Thakur S."/>
            <person name="Wang P.W."/>
            <person name="Gong Y."/>
            <person name="Weir B.S."/>
            <person name="Guttman D.S."/>
        </authorList>
    </citation>
    <scope>NUCLEOTIDE SEQUENCE [LARGE SCALE GENOMIC DNA]</scope>
    <source>
        <strain evidence="8 9">ICMP4455</strain>
    </source>
</reference>
<dbReference type="PANTHER" id="PTHR21047">
    <property type="entry name" value="DTDP-6-DEOXY-D-GLUCOSE-3,5 EPIMERASE"/>
    <property type="match status" value="1"/>
</dbReference>
<dbReference type="Gene3D" id="2.60.120.10">
    <property type="entry name" value="Jelly Rolls"/>
    <property type="match status" value="1"/>
</dbReference>
<dbReference type="GO" id="GO:0008830">
    <property type="term" value="F:dTDP-4-dehydrorhamnose 3,5-epimerase activity"/>
    <property type="evidence" value="ECO:0007669"/>
    <property type="project" value="UniProtKB-UniRule"/>
</dbReference>
<evidence type="ECO:0000256" key="2">
    <source>
        <dbReference type="ARBA" id="ARBA00001997"/>
    </source>
</evidence>
<sequence>MQTVELPPFIEDCRGSHVNVVATKLPEVLILEPKVFGDERGFFYESFNARAFQAATGLTREFVQDNHSRSQQGVLRGLHYQIENAQGKLVRVTVGKVLDVAVDIRRSSPNFGQWVGVELSAEHARQLWVPEGFAHGFVVLSENAEFLYKTTDYYTPSAERCIAWNDPDLAIDWQFDGQPNLSAKDQQGKRLKCQRCVLHRQVQQWQTAQFDLFAVSNTTPVPTVLAYREVEITTTHQQRATQLTSLGQQRLGWFWIAAQRWATGTKDSGLFEGDRLTGVTQILGVINTDTGDQREIRINKIYRIQATTQTDLQNDRIQPGLFEQPECRQRAHFEISQGYITTRRFNRRERIA</sequence>
<dbReference type="InterPro" id="IPR014710">
    <property type="entry name" value="RmlC-like_jellyroll"/>
</dbReference>
<dbReference type="NCBIfam" id="TIGR01221">
    <property type="entry name" value="rmlC"/>
    <property type="match status" value="1"/>
</dbReference>
<dbReference type="Proteomes" id="UP000050490">
    <property type="component" value="Unassembled WGS sequence"/>
</dbReference>
<keyword evidence="7" id="KW-0413">Isomerase</keyword>
<dbReference type="UniPathway" id="UPA00124"/>
<comment type="catalytic activity">
    <reaction evidence="1 7">
        <text>dTDP-4-dehydro-6-deoxy-alpha-D-glucose = dTDP-4-dehydro-beta-L-rhamnose</text>
        <dbReference type="Rhea" id="RHEA:16969"/>
        <dbReference type="ChEBI" id="CHEBI:57649"/>
        <dbReference type="ChEBI" id="CHEBI:62830"/>
        <dbReference type="EC" id="5.1.3.13"/>
    </reaction>
</comment>
<proteinExistence type="inferred from homology"/>
<evidence type="ECO:0000256" key="6">
    <source>
        <dbReference type="PIRSR" id="PIRSR600888-3"/>
    </source>
</evidence>
<dbReference type="PANTHER" id="PTHR21047:SF2">
    <property type="entry name" value="THYMIDINE DIPHOSPHO-4-KETO-RHAMNOSE 3,5-EPIMERASE"/>
    <property type="match status" value="1"/>
</dbReference>
<dbReference type="InterPro" id="IPR011051">
    <property type="entry name" value="RmlC_Cupin_sf"/>
</dbReference>
<evidence type="ECO:0000256" key="3">
    <source>
        <dbReference type="ARBA" id="ARBA00012098"/>
    </source>
</evidence>
<comment type="pathway">
    <text evidence="7">Carbohydrate biosynthesis; dTDP-L-rhamnose biosynthesis.</text>
</comment>
<dbReference type="EMBL" id="LJQI01000108">
    <property type="protein sequence ID" value="KPX35273.1"/>
    <property type="molecule type" value="Genomic_DNA"/>
</dbReference>
<gene>
    <name evidence="8" type="ORF">ALO70_05447</name>
</gene>
<evidence type="ECO:0000256" key="5">
    <source>
        <dbReference type="PIRSR" id="PIRSR600888-1"/>
    </source>
</evidence>
<evidence type="ECO:0000256" key="4">
    <source>
        <dbReference type="ARBA" id="ARBA00019595"/>
    </source>
</evidence>
<dbReference type="SUPFAM" id="SSF51182">
    <property type="entry name" value="RmlC-like cupins"/>
    <property type="match status" value="1"/>
</dbReference>
<dbReference type="EC" id="5.1.3.13" evidence="3 7"/>
<comment type="function">
    <text evidence="2 7">Catalyzes the epimerization of the C3' and C5'positions of dTDP-6-deoxy-D-xylo-4-hexulose, forming dTDP-6-deoxy-L-lyxo-4-hexulose.</text>
</comment>
<dbReference type="GO" id="GO:0000271">
    <property type="term" value="P:polysaccharide biosynthetic process"/>
    <property type="evidence" value="ECO:0007669"/>
    <property type="project" value="TreeGrafter"/>
</dbReference>
<accession>A0A0P9QM75</accession>
<comment type="caution">
    <text evidence="8">The sequence shown here is derived from an EMBL/GenBank/DDBJ whole genome shotgun (WGS) entry which is preliminary data.</text>
</comment>
<protein>
    <recommendedName>
        <fullName evidence="4 7">dTDP-4-dehydrorhamnose 3,5-epimerase</fullName>
        <ecNumber evidence="3 7">5.1.3.13</ecNumber>
    </recommendedName>
    <alternativeName>
        <fullName evidence="7">Thymidine diphospho-4-keto-rhamnose 3,5-epimerase</fullName>
    </alternativeName>
</protein>
<dbReference type="GO" id="GO:0005829">
    <property type="term" value="C:cytosol"/>
    <property type="evidence" value="ECO:0007669"/>
    <property type="project" value="TreeGrafter"/>
</dbReference>
<dbReference type="InterPro" id="IPR000888">
    <property type="entry name" value="RmlC-like"/>
</dbReference>